<name>A0A9W4GW53_9ACTN</name>
<evidence type="ECO:0000256" key="1">
    <source>
        <dbReference type="SAM" id="MobiDB-lite"/>
    </source>
</evidence>
<keyword evidence="2" id="KW-0378">Hydrolase</keyword>
<accession>A0A9W4GW53</accession>
<evidence type="ECO:0000313" key="3">
    <source>
        <dbReference type="Proteomes" id="UP001153328"/>
    </source>
</evidence>
<evidence type="ECO:0000313" key="2">
    <source>
        <dbReference type="EMBL" id="CAG7602337.1"/>
    </source>
</evidence>
<proteinExistence type="predicted"/>
<feature type="region of interest" description="Disordered" evidence="1">
    <location>
        <begin position="63"/>
        <end position="132"/>
    </location>
</feature>
<keyword evidence="3" id="KW-1185">Reference proteome</keyword>
<dbReference type="AlphaFoldDB" id="A0A9W4GW53"/>
<dbReference type="EMBL" id="CAJVAX010000001">
    <property type="protein sequence ID" value="CAG7602337.1"/>
    <property type="molecule type" value="Genomic_DNA"/>
</dbReference>
<keyword evidence="2" id="KW-0540">Nuclease</keyword>
<comment type="caution">
    <text evidence="2">The sequence shown here is derived from an EMBL/GenBank/DDBJ whole genome shotgun (WGS) entry which is preliminary data.</text>
</comment>
<keyword evidence="2" id="KW-0269">Exonuclease</keyword>
<feature type="compositionally biased region" description="Basic residues" evidence="1">
    <location>
        <begin position="123"/>
        <end position="132"/>
    </location>
</feature>
<dbReference type="Proteomes" id="UP001153328">
    <property type="component" value="Unassembled WGS sequence"/>
</dbReference>
<organism evidence="2 3">
    <name type="scientific">Actinacidiphila bryophytorum</name>
    <dbReference type="NCBI Taxonomy" id="1436133"/>
    <lineage>
        <taxon>Bacteria</taxon>
        <taxon>Bacillati</taxon>
        <taxon>Actinomycetota</taxon>
        <taxon>Actinomycetes</taxon>
        <taxon>Kitasatosporales</taxon>
        <taxon>Streptomycetaceae</taxon>
        <taxon>Actinacidiphila</taxon>
    </lineage>
</organism>
<sequence length="132" mass="13504">MGATCCGLAPFGRWVAGRAVPPPELRLGVPPAPPEGCPLPAELAPAGGALWAGGRAFLGARGTARPARGVGKKQRHSKWQDLRGSGNCETSRDGGKGDCLQQGAITQGRGELRAQPTAGGRSGARRRCGRSP</sequence>
<reference evidence="2" key="1">
    <citation type="submission" date="2021-06" db="EMBL/GenBank/DDBJ databases">
        <authorList>
            <person name="Arsene-Ploetze F."/>
        </authorList>
    </citation>
    <scope>NUCLEOTIDE SEQUENCE</scope>
    <source>
        <strain evidence="2">SBRY1</strain>
    </source>
</reference>
<gene>
    <name evidence="2" type="ORF">SBRY_10518</name>
</gene>
<protein>
    <submittedName>
        <fullName evidence="2">Exonuclease SbcC</fullName>
    </submittedName>
</protein>
<dbReference type="GO" id="GO:0004527">
    <property type="term" value="F:exonuclease activity"/>
    <property type="evidence" value="ECO:0007669"/>
    <property type="project" value="UniProtKB-KW"/>
</dbReference>